<evidence type="ECO:0000256" key="1">
    <source>
        <dbReference type="SAM" id="Phobius"/>
    </source>
</evidence>
<dbReference type="Proteomes" id="UP001443914">
    <property type="component" value="Unassembled WGS sequence"/>
</dbReference>
<keyword evidence="1" id="KW-0812">Transmembrane</keyword>
<dbReference type="PROSITE" id="PS52045">
    <property type="entry name" value="NEPROSIN_PEP_CD"/>
    <property type="match status" value="1"/>
</dbReference>
<feature type="domain" description="Neprosin PEP catalytic" evidence="2">
    <location>
        <begin position="143"/>
        <end position="389"/>
    </location>
</feature>
<dbReference type="Pfam" id="PF14365">
    <property type="entry name" value="Neprosin_AP"/>
    <property type="match status" value="1"/>
</dbReference>
<keyword evidence="1" id="KW-1133">Transmembrane helix</keyword>
<sequence length="389" mass="43977">MATKQYVCYYIVITLEILTFFGVISNSRLISKHEVLPPHEHALKTIKTQYGDIYDCVDFYKQPSLSHPSLKNHSFYPEMMPTYVPKGKEEASQNETVSSFLEAIKLKDGGCPKGTVPIRRTLKDGVLPPISSLPHIHDSNSSNYIRPGTFYAIAETKNDVRRSYYGAGAYISIYKTRIYEPVEYSSAELIIKSGSDSIIVGWTVNPSVYHDNQTRLFVYTLMDDKPCFNAQCGFVSTRRDLPPDVVITQFSTRGGQPFVIRVLIYKEVHTGNWWLKVHDEIIGFWPASALKSLSEYGTYVACGGEVYFPNRASWAVPPDMGCGYKPTKKGHIQDNAFCQFFSKINEDNQLVDVDGTVEYVNDPDNYRVWDQGYTGQQLGHVVLFGGPFK</sequence>
<dbReference type="EMBL" id="JBDFQZ010000008">
    <property type="protein sequence ID" value="KAK9699023.1"/>
    <property type="molecule type" value="Genomic_DNA"/>
</dbReference>
<reference evidence="3" key="1">
    <citation type="submission" date="2024-03" db="EMBL/GenBank/DDBJ databases">
        <title>WGS assembly of Saponaria officinalis var. Norfolk2.</title>
        <authorList>
            <person name="Jenkins J."/>
            <person name="Shu S."/>
            <person name="Grimwood J."/>
            <person name="Barry K."/>
            <person name="Goodstein D."/>
            <person name="Schmutz J."/>
            <person name="Leebens-Mack J."/>
            <person name="Osbourn A."/>
        </authorList>
    </citation>
    <scope>NUCLEOTIDE SEQUENCE [LARGE SCALE GENOMIC DNA]</scope>
    <source>
        <strain evidence="3">JIC</strain>
    </source>
</reference>
<name>A0AAW1J6U8_SAPOF</name>
<feature type="transmembrane region" description="Helical" evidence="1">
    <location>
        <begin position="7"/>
        <end position="24"/>
    </location>
</feature>
<proteinExistence type="predicted"/>
<evidence type="ECO:0000313" key="4">
    <source>
        <dbReference type="Proteomes" id="UP001443914"/>
    </source>
</evidence>
<evidence type="ECO:0000313" key="3">
    <source>
        <dbReference type="EMBL" id="KAK9699023.1"/>
    </source>
</evidence>
<evidence type="ECO:0000259" key="2">
    <source>
        <dbReference type="PROSITE" id="PS52045"/>
    </source>
</evidence>
<dbReference type="InterPro" id="IPR004314">
    <property type="entry name" value="Neprosin"/>
</dbReference>
<accession>A0AAW1J6U8</accession>
<protein>
    <recommendedName>
        <fullName evidence="2">Neprosin PEP catalytic domain-containing protein</fullName>
    </recommendedName>
</protein>
<gene>
    <name evidence="3" type="ORF">RND81_08G147900</name>
</gene>
<keyword evidence="1" id="KW-0472">Membrane</keyword>
<dbReference type="PANTHER" id="PTHR31589:SF223">
    <property type="entry name" value="PROTEIN, PUTATIVE (DUF239)-RELATED"/>
    <property type="match status" value="1"/>
</dbReference>
<dbReference type="AlphaFoldDB" id="A0AAW1J6U8"/>
<dbReference type="InterPro" id="IPR025521">
    <property type="entry name" value="Neprosin_propep"/>
</dbReference>
<dbReference type="PANTHER" id="PTHR31589">
    <property type="entry name" value="PROTEIN, PUTATIVE (DUF239)-RELATED-RELATED"/>
    <property type="match status" value="1"/>
</dbReference>
<dbReference type="Pfam" id="PF03080">
    <property type="entry name" value="Neprosin"/>
    <property type="match status" value="1"/>
</dbReference>
<keyword evidence="4" id="KW-1185">Reference proteome</keyword>
<organism evidence="3 4">
    <name type="scientific">Saponaria officinalis</name>
    <name type="common">Common soapwort</name>
    <name type="synonym">Lychnis saponaria</name>
    <dbReference type="NCBI Taxonomy" id="3572"/>
    <lineage>
        <taxon>Eukaryota</taxon>
        <taxon>Viridiplantae</taxon>
        <taxon>Streptophyta</taxon>
        <taxon>Embryophyta</taxon>
        <taxon>Tracheophyta</taxon>
        <taxon>Spermatophyta</taxon>
        <taxon>Magnoliopsida</taxon>
        <taxon>eudicotyledons</taxon>
        <taxon>Gunneridae</taxon>
        <taxon>Pentapetalae</taxon>
        <taxon>Caryophyllales</taxon>
        <taxon>Caryophyllaceae</taxon>
        <taxon>Caryophylleae</taxon>
        <taxon>Saponaria</taxon>
    </lineage>
</organism>
<comment type="caution">
    <text evidence="3">The sequence shown here is derived from an EMBL/GenBank/DDBJ whole genome shotgun (WGS) entry which is preliminary data.</text>
</comment>
<dbReference type="InterPro" id="IPR053168">
    <property type="entry name" value="Glutamic_endopeptidase"/>
</dbReference>